<evidence type="ECO:0000313" key="2">
    <source>
        <dbReference type="EMBL" id="WWT55621.1"/>
    </source>
</evidence>
<feature type="signal peptide" evidence="1">
    <location>
        <begin position="1"/>
        <end position="42"/>
    </location>
</feature>
<dbReference type="Pfam" id="PF09694">
    <property type="entry name" value="Gcw_chp"/>
    <property type="match status" value="1"/>
</dbReference>
<reference evidence="2 3" key="1">
    <citation type="submission" date="2024-02" db="EMBL/GenBank/DDBJ databases">
        <title>Distribution and functional of Brevundimonas-related endobacteria within Verticillium dahliae.</title>
        <authorList>
            <person name="Zeng H."/>
        </authorList>
    </citation>
    <scope>NUCLEOTIDE SEQUENCE [LARGE SCALE GENOMIC DNA]</scope>
    <source>
        <strain evidence="2 3">TRM 44200</strain>
    </source>
</reference>
<dbReference type="EMBL" id="CP146369">
    <property type="protein sequence ID" value="WWT55621.1"/>
    <property type="molecule type" value="Genomic_DNA"/>
</dbReference>
<organism evidence="2 3">
    <name type="scientific">Brevundimonas olei</name>
    <dbReference type="NCBI Taxonomy" id="657642"/>
    <lineage>
        <taxon>Bacteria</taxon>
        <taxon>Pseudomonadati</taxon>
        <taxon>Pseudomonadota</taxon>
        <taxon>Alphaproteobacteria</taxon>
        <taxon>Caulobacterales</taxon>
        <taxon>Caulobacteraceae</taxon>
        <taxon>Brevundimonas</taxon>
    </lineage>
</organism>
<name>A0ABZ2IDF6_9CAUL</name>
<proteinExistence type="predicted"/>
<sequence>MPFEFLARRQNGGRAFHPPLSGGLLIALSAALPIVLSAPAQAQSLDAQVGVASEYVGKGLGKSAGDPSLNANLEASYGAFYGSVFASTAKLSQGSDAEIITALGWRPRAAGVAFDLSVMNRDLPGTRSGVDANYWEYQADASRKFGRVSGRLRVNYTPDGFAATREAWWIEAQAATALGARARASAAFGVRSADGGADYNAWNLGVKYNLTERWAADVRWYDTDSHDLGDNYDGRLVGALSFNF</sequence>
<evidence type="ECO:0000313" key="3">
    <source>
        <dbReference type="Proteomes" id="UP001363460"/>
    </source>
</evidence>
<dbReference type="InterPro" id="IPR010239">
    <property type="entry name" value="CHP02001"/>
</dbReference>
<dbReference type="SUPFAM" id="SSF56935">
    <property type="entry name" value="Porins"/>
    <property type="match status" value="1"/>
</dbReference>
<evidence type="ECO:0000256" key="1">
    <source>
        <dbReference type="SAM" id="SignalP"/>
    </source>
</evidence>
<dbReference type="Proteomes" id="UP001363460">
    <property type="component" value="Chromosome"/>
</dbReference>
<keyword evidence="3" id="KW-1185">Reference proteome</keyword>
<protein>
    <submittedName>
        <fullName evidence="2">TorF family putative porin</fullName>
    </submittedName>
</protein>
<dbReference type="RefSeq" id="WP_338578005.1">
    <property type="nucleotide sequence ID" value="NZ_CP146369.1"/>
</dbReference>
<keyword evidence="1" id="KW-0732">Signal</keyword>
<feature type="chain" id="PRO_5045113161" evidence="1">
    <location>
        <begin position="43"/>
        <end position="244"/>
    </location>
</feature>
<accession>A0ABZ2IDF6</accession>
<gene>
    <name evidence="2" type="ORF">V8J38_04045</name>
</gene>
<dbReference type="NCBIfam" id="TIGR02001">
    <property type="entry name" value="gcw_chp"/>
    <property type="match status" value="1"/>
</dbReference>